<dbReference type="Proteomes" id="UP000265663">
    <property type="component" value="Unassembled WGS sequence"/>
</dbReference>
<protein>
    <submittedName>
        <fullName evidence="1">Uncharacterized protein</fullName>
    </submittedName>
</protein>
<evidence type="ECO:0000313" key="1">
    <source>
        <dbReference type="EMBL" id="RMZ69674.1"/>
    </source>
</evidence>
<dbReference type="AlphaFoldDB" id="A0A3M7M5I4"/>
<name>A0A3M7M5I4_9PLEO</name>
<proteinExistence type="predicted"/>
<organism evidence="1 2">
    <name type="scientific">Pyrenophora seminiperda CCB06</name>
    <dbReference type="NCBI Taxonomy" id="1302712"/>
    <lineage>
        <taxon>Eukaryota</taxon>
        <taxon>Fungi</taxon>
        <taxon>Dikarya</taxon>
        <taxon>Ascomycota</taxon>
        <taxon>Pezizomycotina</taxon>
        <taxon>Dothideomycetes</taxon>
        <taxon>Pleosporomycetidae</taxon>
        <taxon>Pleosporales</taxon>
        <taxon>Pleosporineae</taxon>
        <taxon>Pleosporaceae</taxon>
        <taxon>Pyrenophora</taxon>
    </lineage>
</organism>
<reference evidence="1 2" key="1">
    <citation type="journal article" date="2014" name="PLoS ONE">
        <title>De novo Genome Assembly of the Fungal Plant Pathogen Pyrenophora semeniperda.</title>
        <authorList>
            <person name="Soliai M.M."/>
            <person name="Meyer S.E."/>
            <person name="Udall J.A."/>
            <person name="Elzinga D.E."/>
            <person name="Hermansen R.A."/>
            <person name="Bodily P.M."/>
            <person name="Hart A.A."/>
            <person name="Coleman C.E."/>
        </authorList>
    </citation>
    <scope>NUCLEOTIDE SEQUENCE [LARGE SCALE GENOMIC DNA]</scope>
    <source>
        <strain evidence="1 2">CCB06</strain>
        <tissue evidence="1">Mycelium</tissue>
    </source>
</reference>
<accession>A0A3M7M5I4</accession>
<gene>
    <name evidence="1" type="ORF">GMOD_00010351</name>
</gene>
<keyword evidence="2" id="KW-1185">Reference proteome</keyword>
<sequence length="32" mass="3560">MFKCSLFFTNSATLHQSSKSNAFTPLIGYSCK</sequence>
<dbReference type="PROSITE" id="PS51257">
    <property type="entry name" value="PROKAR_LIPOPROTEIN"/>
    <property type="match status" value="1"/>
</dbReference>
<evidence type="ECO:0000313" key="2">
    <source>
        <dbReference type="Proteomes" id="UP000265663"/>
    </source>
</evidence>
<dbReference type="EMBL" id="KE747820">
    <property type="protein sequence ID" value="RMZ69674.1"/>
    <property type="molecule type" value="Genomic_DNA"/>
</dbReference>